<organism evidence="2 3">
    <name type="scientific">Sphingomonas sediminicola</name>
    <dbReference type="NCBI Taxonomy" id="386874"/>
    <lineage>
        <taxon>Bacteria</taxon>
        <taxon>Pseudomonadati</taxon>
        <taxon>Pseudomonadota</taxon>
        <taxon>Alphaproteobacteria</taxon>
        <taxon>Sphingomonadales</taxon>
        <taxon>Sphingomonadaceae</taxon>
        <taxon>Sphingomonas</taxon>
    </lineage>
</organism>
<protein>
    <submittedName>
        <fullName evidence="2">SUMF1/EgtB/PvdO family nonheme iron enzyme</fullName>
    </submittedName>
</protein>
<dbReference type="Pfam" id="PF03781">
    <property type="entry name" value="FGE-sulfatase"/>
    <property type="match status" value="1"/>
</dbReference>
<name>A0ABX6T9H0_9SPHN</name>
<dbReference type="InterPro" id="IPR051043">
    <property type="entry name" value="Sulfatase_Mod_Factor_Kinase"/>
</dbReference>
<keyword evidence="3" id="KW-1185">Reference proteome</keyword>
<evidence type="ECO:0000313" key="3">
    <source>
        <dbReference type="Proteomes" id="UP000516105"/>
    </source>
</evidence>
<dbReference type="InterPro" id="IPR042095">
    <property type="entry name" value="SUMF_sf"/>
</dbReference>
<dbReference type="PANTHER" id="PTHR23150:SF35">
    <property type="entry name" value="BLL6746 PROTEIN"/>
    <property type="match status" value="1"/>
</dbReference>
<dbReference type="RefSeq" id="WP_187709263.1">
    <property type="nucleotide sequence ID" value="NZ_CP060782.1"/>
</dbReference>
<proteinExistence type="predicted"/>
<accession>A0ABX6T9H0</accession>
<dbReference type="EMBL" id="CP060782">
    <property type="protein sequence ID" value="QNP46310.1"/>
    <property type="molecule type" value="Genomic_DNA"/>
</dbReference>
<dbReference type="InterPro" id="IPR005532">
    <property type="entry name" value="SUMF_dom"/>
</dbReference>
<feature type="domain" description="Sulfatase-modifying factor enzyme-like" evidence="1">
    <location>
        <begin position="1"/>
        <end position="210"/>
    </location>
</feature>
<reference evidence="2 3" key="1">
    <citation type="submission" date="2020-08" db="EMBL/GenBank/DDBJ databases">
        <title>Genome sequence of Sphingomonas sediminicola KACC 15039T.</title>
        <authorList>
            <person name="Hyun D.-W."/>
            <person name="Bae J.-W."/>
        </authorList>
    </citation>
    <scope>NUCLEOTIDE SEQUENCE [LARGE SCALE GENOMIC DNA]</scope>
    <source>
        <strain evidence="2 3">KACC 15039</strain>
    </source>
</reference>
<sequence>MVVIPGGKFMMGSAASDPAADALEQPRHAVRVRSFAAGKFHVTRSEWAAFVRATRRATPLGCQWTGKEGPDGEKKASWNDVGFSQTDRDPVVCVSWQDAKDYARWISRRSGKRYRLLSEAEWEYASRAGITTSYPWKAGASHEFANHGTEECCGGLASGRDKWVNTSPVGAFPANAFGLHDMHGNVMQWVEDCFAPNYAQTPIDGSAYVNSEHIEATGIWRISTAS</sequence>
<gene>
    <name evidence="2" type="ORF">H9L14_03660</name>
</gene>
<evidence type="ECO:0000259" key="1">
    <source>
        <dbReference type="Pfam" id="PF03781"/>
    </source>
</evidence>
<dbReference type="SUPFAM" id="SSF56436">
    <property type="entry name" value="C-type lectin-like"/>
    <property type="match status" value="1"/>
</dbReference>
<dbReference type="InterPro" id="IPR016187">
    <property type="entry name" value="CTDL_fold"/>
</dbReference>
<dbReference type="PANTHER" id="PTHR23150">
    <property type="entry name" value="SULFATASE MODIFYING FACTOR 1, 2"/>
    <property type="match status" value="1"/>
</dbReference>
<dbReference type="Gene3D" id="3.90.1580.10">
    <property type="entry name" value="paralog of FGE (formylglycine-generating enzyme)"/>
    <property type="match status" value="1"/>
</dbReference>
<evidence type="ECO:0000313" key="2">
    <source>
        <dbReference type="EMBL" id="QNP46310.1"/>
    </source>
</evidence>
<dbReference type="Proteomes" id="UP000516105">
    <property type="component" value="Chromosome"/>
</dbReference>